<keyword evidence="4" id="KW-1185">Reference proteome</keyword>
<comment type="caution">
    <text evidence="3">The sequence shown here is derived from an EMBL/GenBank/DDBJ whole genome shotgun (WGS) entry which is preliminary data.</text>
</comment>
<organism evidence="3 4">
    <name type="scientific">Nitzschia inconspicua</name>
    <dbReference type="NCBI Taxonomy" id="303405"/>
    <lineage>
        <taxon>Eukaryota</taxon>
        <taxon>Sar</taxon>
        <taxon>Stramenopiles</taxon>
        <taxon>Ochrophyta</taxon>
        <taxon>Bacillariophyta</taxon>
        <taxon>Bacillariophyceae</taxon>
        <taxon>Bacillariophycidae</taxon>
        <taxon>Bacillariales</taxon>
        <taxon>Bacillariaceae</taxon>
        <taxon>Nitzschia</taxon>
    </lineage>
</organism>
<keyword evidence="2" id="KW-0812">Transmembrane</keyword>
<protein>
    <submittedName>
        <fullName evidence="3">Uncharacterized protein</fullName>
    </submittedName>
</protein>
<keyword evidence="2" id="KW-0472">Membrane</keyword>
<sequence length="408" mass="46430">MVSLSLRHFYLSSGTSFKTAEVLQRTESAASGTSLSSMTADFLTIMNRTLAKLLGSKAFYAKAVFPLAILVYLFCFVTFLVGVRHMNKQHALQQQQSDIMGYNGQMTNRALVQSSTSLAFASTAPSIELQYIHDRPVSKAPPVFLAMPTIPRANNADYLLKVLQSLENAKFLLSHTYVFYNGSPKQKAHQRWEEGETLFSRKGVHFLWNNAPVPPPHPAAYNNSIPVPKDINLPDDILKEARNDTVSRKDWRRKECNDFRVISQYMLQVVYGDDSPVDLADRDDAWIIFNQDDAQWMVEFYFIYEKLHAEPDNVTRYDISRKGLVSVAFRAKYLRKIVEKAKVWCDFVPVDWMVWSCEDAAHRTAKVSLQDNWVKHIGKISTREGIVQDPPAPSSVKEKPKSVLSIKK</sequence>
<evidence type="ECO:0000313" key="3">
    <source>
        <dbReference type="EMBL" id="KAG7364985.1"/>
    </source>
</evidence>
<name>A0A9K3LM44_9STRA</name>
<keyword evidence="2" id="KW-1133">Transmembrane helix</keyword>
<feature type="transmembrane region" description="Helical" evidence="2">
    <location>
        <begin position="63"/>
        <end position="83"/>
    </location>
</feature>
<feature type="region of interest" description="Disordered" evidence="1">
    <location>
        <begin position="385"/>
        <end position="408"/>
    </location>
</feature>
<evidence type="ECO:0000256" key="2">
    <source>
        <dbReference type="SAM" id="Phobius"/>
    </source>
</evidence>
<dbReference type="Proteomes" id="UP000693970">
    <property type="component" value="Unassembled WGS sequence"/>
</dbReference>
<reference evidence="3" key="2">
    <citation type="submission" date="2021-04" db="EMBL/GenBank/DDBJ databases">
        <authorList>
            <person name="Podell S."/>
        </authorList>
    </citation>
    <scope>NUCLEOTIDE SEQUENCE</scope>
    <source>
        <strain evidence="3">Hildebrandi</strain>
    </source>
</reference>
<reference evidence="3" key="1">
    <citation type="journal article" date="2021" name="Sci. Rep.">
        <title>Diploid genomic architecture of Nitzschia inconspicua, an elite biomass production diatom.</title>
        <authorList>
            <person name="Oliver A."/>
            <person name="Podell S."/>
            <person name="Pinowska A."/>
            <person name="Traller J.C."/>
            <person name="Smith S.R."/>
            <person name="McClure R."/>
            <person name="Beliaev A."/>
            <person name="Bohutskyi P."/>
            <person name="Hill E.A."/>
            <person name="Rabines A."/>
            <person name="Zheng H."/>
            <person name="Allen L.Z."/>
            <person name="Kuo A."/>
            <person name="Grigoriev I.V."/>
            <person name="Allen A.E."/>
            <person name="Hazlebeck D."/>
            <person name="Allen E.E."/>
        </authorList>
    </citation>
    <scope>NUCLEOTIDE SEQUENCE</scope>
    <source>
        <strain evidence="3">Hildebrandi</strain>
    </source>
</reference>
<gene>
    <name evidence="3" type="ORF">IV203_038188</name>
</gene>
<evidence type="ECO:0000256" key="1">
    <source>
        <dbReference type="SAM" id="MobiDB-lite"/>
    </source>
</evidence>
<accession>A0A9K3LM44</accession>
<evidence type="ECO:0000313" key="4">
    <source>
        <dbReference type="Proteomes" id="UP000693970"/>
    </source>
</evidence>
<dbReference type="EMBL" id="JAGRRH010000009">
    <property type="protein sequence ID" value="KAG7364985.1"/>
    <property type="molecule type" value="Genomic_DNA"/>
</dbReference>
<dbReference type="AlphaFoldDB" id="A0A9K3LM44"/>
<proteinExistence type="predicted"/>